<accession>A0A9P3PKM3</accession>
<proteinExistence type="predicted"/>
<organism evidence="2 3">
    <name type="scientific">Lyophyllum shimeji</name>
    <name type="common">Hon-shimeji</name>
    <name type="synonym">Tricholoma shimeji</name>
    <dbReference type="NCBI Taxonomy" id="47721"/>
    <lineage>
        <taxon>Eukaryota</taxon>
        <taxon>Fungi</taxon>
        <taxon>Dikarya</taxon>
        <taxon>Basidiomycota</taxon>
        <taxon>Agaricomycotina</taxon>
        <taxon>Agaricomycetes</taxon>
        <taxon>Agaricomycetidae</taxon>
        <taxon>Agaricales</taxon>
        <taxon>Tricholomatineae</taxon>
        <taxon>Lyophyllaceae</taxon>
        <taxon>Lyophyllum</taxon>
    </lineage>
</organism>
<dbReference type="Proteomes" id="UP001063166">
    <property type="component" value="Unassembled WGS sequence"/>
</dbReference>
<feature type="region of interest" description="Disordered" evidence="1">
    <location>
        <begin position="575"/>
        <end position="613"/>
    </location>
</feature>
<reference evidence="2" key="1">
    <citation type="submission" date="2022-07" db="EMBL/GenBank/DDBJ databases">
        <title>The genome of Lyophyllum shimeji provides insight into the initial evolution of ectomycorrhizal fungal genome.</title>
        <authorList>
            <person name="Kobayashi Y."/>
            <person name="Shibata T."/>
            <person name="Hirakawa H."/>
            <person name="Shigenobu S."/>
            <person name="Nishiyama T."/>
            <person name="Yamada A."/>
            <person name="Hasebe M."/>
            <person name="Kawaguchi M."/>
        </authorList>
    </citation>
    <scope>NUCLEOTIDE SEQUENCE</scope>
    <source>
        <strain evidence="2">AT787</strain>
    </source>
</reference>
<dbReference type="AlphaFoldDB" id="A0A9P3PKM3"/>
<comment type="caution">
    <text evidence="2">The sequence shown here is derived from an EMBL/GenBank/DDBJ whole genome shotgun (WGS) entry which is preliminary data.</text>
</comment>
<evidence type="ECO:0000313" key="3">
    <source>
        <dbReference type="Proteomes" id="UP001063166"/>
    </source>
</evidence>
<dbReference type="EMBL" id="BRPK01000004">
    <property type="protein sequence ID" value="GLB37203.1"/>
    <property type="molecule type" value="Genomic_DNA"/>
</dbReference>
<feature type="compositionally biased region" description="Basic residues" evidence="1">
    <location>
        <begin position="404"/>
        <end position="418"/>
    </location>
</feature>
<evidence type="ECO:0000313" key="2">
    <source>
        <dbReference type="EMBL" id="GLB37203.1"/>
    </source>
</evidence>
<sequence length="670" mass="75225">MSNQLPTRKASLYSSEELAQLNRYRDEYMTYKSSMERTDFLKKKLGPEFFNWCTTRGKSVGEPGSAEFKAAVKQLSNWVYNTWRLPKKESRRRGTVRVIDVVRATMAEEMDAEVKRILKRDVERGSREYFEQQNRALSNIVRKLPAAEYARLQAMAKEWNEKGSPPEEQRRTAEKHGWKRVQRDDVHRWRDMGMVCLTFMAYHASDGDLLVLCQDNIAENMGAVATPFRIEYEALCTEMKKKLVNYVTMLERSLQPGPAKYVEETEQDPRPDLQVILDEEGFPQLPEPPSFPQKHEELVRIVRKFLNAHYRLASGYTERAAPYGALKGDNRKFVDAEYIPSGLILQEPGNLKMAELKRLLEFWRERQAMYGVRNTFRFAKWICGKEGMVAAIYSNLPRDAAPARTRRKRQSKKSKKHKGETTELELQGDETRSNASFTPAPTPALAPAPAATPAATPAQSPTLCDPPIDPILLKIGPSITPQAIHQTVGDERVVDPSAEQVVAEGNVSDTPIQSTCLDDATPAAAAINAEPTERIGFEVMQRLRERGYPDVPSDNGPAEGEPVYIVPSSALRLLDVTPPSPHVESAPKPVLRKRKRKEQANDDSGKRSRNSNALMYQEVQGILNGPSALANSAAGTRTRSAAAMRTRNAAATRKRGATSNSVSKRATRRS</sequence>
<dbReference type="OrthoDB" id="3066480at2759"/>
<protein>
    <submittedName>
        <fullName evidence="2">Uncharacterized protein</fullName>
    </submittedName>
</protein>
<feature type="compositionally biased region" description="Low complexity" evidence="1">
    <location>
        <begin position="630"/>
        <end position="651"/>
    </location>
</feature>
<keyword evidence="3" id="KW-1185">Reference proteome</keyword>
<evidence type="ECO:0000256" key="1">
    <source>
        <dbReference type="SAM" id="MobiDB-lite"/>
    </source>
</evidence>
<gene>
    <name evidence="2" type="ORF">LshimejAT787_0402540</name>
</gene>
<feature type="region of interest" description="Disordered" evidence="1">
    <location>
        <begin position="627"/>
        <end position="670"/>
    </location>
</feature>
<name>A0A9P3PKM3_LYOSH</name>
<feature type="region of interest" description="Disordered" evidence="1">
    <location>
        <begin position="400"/>
        <end position="465"/>
    </location>
</feature>
<feature type="compositionally biased region" description="Low complexity" evidence="1">
    <location>
        <begin position="447"/>
        <end position="458"/>
    </location>
</feature>